<evidence type="ECO:0000313" key="8">
    <source>
        <dbReference type="EMBL" id="MBB5352238.1"/>
    </source>
</evidence>
<keyword evidence="9" id="KW-1185">Reference proteome</keyword>
<keyword evidence="3 6" id="KW-0732">Signal</keyword>
<sequence>MPRNPQCLVATTLLALVSATSAASLYHRYSFAEDASDAVGDAHGTLQGGVNVAEGKAHFSGTRGETIDLIGQIDIGSRFGTTGVSLEAWFTDQNSARYAKLFGFGDTSEGGFLGYTFSHAPISDTKIETPSTTAEANVTFLRPALDVPHHAVVTVSPSGEVNAWIDGEKVVDQHTPTERLPLTSVAAGSDQLGNSIWPDRSLNGSLDEFRIWSGELTGAEVLAHLEAGPDDSSLVTDQDEDGLPDVWEARHGLDPSRTDDPDGATGDPDGDGLNNAGELQWQTDPQNPDTDNDGQSDGEEVAAGSDPLDPDSLPPSPLDLRYRFSFDDTLDSVGHAQGLLIGNAEISGGQLHLHGEPGEFFDLGNQIQPGIQFAETGLTVEAWYVDEQSPLYAKIFGFGGAGENQFFGFTHAHGSADSTLVDLPSINGTGNARIDRALTGVTHHLVVSLAPSGLTRVWIDGEPRVADHFNDATLPISSIGQGFDRIGNSAWPDPSHRGTIDEVRIWSGEFTEDDVAASYQAGPKRVGALPDEDQDGMPDAWEIAHELDPQDATGDNGADADLDEDQLTNYQEYLYQTDPRNPDSDEDGLPDGMEILIGTHPLHPDSDGDSLPDGVETRTGEFVSPEDRGTDPLKTDTDGDGFSDADEDPSQGGTDPNRADSDDDGYDDLVEIRGGSIPTDPTSQPSSGLGRSEAFAAFAGGRFPESAPGTGSTFTVEEAFPELPNLTDPMFMTPLPGTDRLLVIQKRGDIRVLDASPTANSFETFLDIRSRVFTVSDCGMTGMAFHPQFSDPDHPQRYVYITYKWNPRAAVVDGGAGVSGGNNNWAYWRLSRFEVPPGSEAANPESELVLVQQFDRQMYHDSGCLLFGQDGYLYFAIGDEGGADDEFNVTQKIDERLFSGIFRIDVDPESALSHPIRRQPLQHNDQPSGWPDSFTAHYSIPNDNPFVDPAPIDGVANVLEEYFALGLRQPYRFSQDQETGLIWIGESGQNAREEIDLLAPGANYQWPFREGNIAGPKARPDTIVGIEKEPIIAYDRTQGGCLIGGYVYHGDRLPELRGKYLAVDNVSAAIWAVDPPSESAAAEITSLGVMRPGSVYSGSSSCALDAQGEFYFLKLQGDGGGRIWQLAVEDTTPEPPALLSQTGLFSDLATLTPAPGFLPYDLVAPLWSDGAHKRRWIAVPNDGIHDSPTERITFNAHGNWQFPAGTITIKHFELPIDESHPDLTIRLETRVIVATEDGGKYAVTYRWNAEQTDAELLTESQTHTFLIQEAEGGSHEQTWYYPSRTDCLACHTEPAGQALGIRTQHFNHDIVYPGSTRPANQLATFSALGILDQTLTTEEIAQYVQSRALDDSTAPLALRVRSYLDSNCSHCHQPNGGIPGFDARLTTPLSEQGLIHGEPGQFGALGPDSRYIVPGDVPLSIIHHRMNAVGNGAAMPPLAKGLRDDPAVQWVASWIQGLDPADFIETEGQRPIRTELAGPSGLINGPFDITLATDQEITGLQTENFEAVGAPLSDLRGERDHYRVRVVPQEEGHISIRLPANALIPPGDPGLGSLESETVEVTYLRADDGYLEWARQQSLSGEAALPETASIGQLANLLRYQFNLPADRPDLPTYIPGSTNSGTGPSGLPSFRRLGPEEGGRLEVTYLRRRDARDAGYQFDVQFTDSLEGSWLNSTSTEQVTFLDSIWEQVVVQDTGSASSHRFGRLRILYSPSD</sequence>
<dbReference type="Gene3D" id="2.60.120.200">
    <property type="match status" value="2"/>
</dbReference>
<dbReference type="EMBL" id="JACHFD010000011">
    <property type="protein sequence ID" value="MBB5352238.1"/>
    <property type="molecule type" value="Genomic_DNA"/>
</dbReference>
<dbReference type="Pfam" id="PF13385">
    <property type="entry name" value="Laminin_G_3"/>
    <property type="match status" value="2"/>
</dbReference>
<evidence type="ECO:0000256" key="1">
    <source>
        <dbReference type="ARBA" id="ARBA00004613"/>
    </source>
</evidence>
<proteinExistence type="predicted"/>
<evidence type="ECO:0000256" key="2">
    <source>
        <dbReference type="ARBA" id="ARBA00022525"/>
    </source>
</evidence>
<evidence type="ECO:0000256" key="6">
    <source>
        <dbReference type="SAM" id="SignalP"/>
    </source>
</evidence>
<dbReference type="SUPFAM" id="SSF49899">
    <property type="entry name" value="Concanavalin A-like lectins/glucanases"/>
    <property type="match status" value="2"/>
</dbReference>
<feature type="compositionally biased region" description="Basic and acidic residues" evidence="5">
    <location>
        <begin position="615"/>
        <end position="637"/>
    </location>
</feature>
<feature type="region of interest" description="Disordered" evidence="5">
    <location>
        <begin position="229"/>
        <end position="320"/>
    </location>
</feature>
<feature type="domain" description="Glucose/Sorbosone dehydrogenase" evidence="7">
    <location>
        <begin position="727"/>
        <end position="1065"/>
    </location>
</feature>
<feature type="compositionally biased region" description="Basic and acidic residues" evidence="5">
    <location>
        <begin position="247"/>
        <end position="260"/>
    </location>
</feature>
<evidence type="ECO:0000259" key="7">
    <source>
        <dbReference type="Pfam" id="PF07995"/>
    </source>
</evidence>
<name>A0A840VC46_9BACT</name>
<accession>A0A840VC46</accession>
<feature type="region of interest" description="Disordered" evidence="5">
    <location>
        <begin position="575"/>
        <end position="690"/>
    </location>
</feature>
<keyword evidence="4" id="KW-0106">Calcium</keyword>
<keyword evidence="2" id="KW-0964">Secreted</keyword>
<dbReference type="Pfam" id="PF07995">
    <property type="entry name" value="GSDH"/>
    <property type="match status" value="1"/>
</dbReference>
<dbReference type="InterPro" id="IPR059100">
    <property type="entry name" value="TSP3_bac"/>
</dbReference>
<evidence type="ECO:0000256" key="5">
    <source>
        <dbReference type="SAM" id="MobiDB-lite"/>
    </source>
</evidence>
<evidence type="ECO:0000256" key="3">
    <source>
        <dbReference type="ARBA" id="ARBA00022729"/>
    </source>
</evidence>
<dbReference type="InterPro" id="IPR013320">
    <property type="entry name" value="ConA-like_dom_sf"/>
</dbReference>
<dbReference type="InterPro" id="IPR011041">
    <property type="entry name" value="Quinoprot_gluc/sorb_DH_b-prop"/>
</dbReference>
<dbReference type="PANTHER" id="PTHR19328">
    <property type="entry name" value="HEDGEHOG-INTERACTING PROTEIN"/>
    <property type="match status" value="1"/>
</dbReference>
<feature type="compositionally biased region" description="Polar residues" evidence="5">
    <location>
        <begin position="280"/>
        <end position="289"/>
    </location>
</feature>
<feature type="compositionally biased region" description="Acidic residues" evidence="5">
    <location>
        <begin position="290"/>
        <end position="300"/>
    </location>
</feature>
<feature type="signal peptide" evidence="6">
    <location>
        <begin position="1"/>
        <end position="22"/>
    </location>
</feature>
<feature type="compositionally biased region" description="Low complexity" evidence="5">
    <location>
        <begin position="1616"/>
        <end position="1630"/>
    </location>
</feature>
<feature type="chain" id="PRO_5032778752" evidence="6">
    <location>
        <begin position="23"/>
        <end position="1714"/>
    </location>
</feature>
<dbReference type="InterPro" id="IPR012938">
    <property type="entry name" value="Glc/Sorbosone_DH"/>
</dbReference>
<evidence type="ECO:0000313" key="9">
    <source>
        <dbReference type="Proteomes" id="UP000557717"/>
    </source>
</evidence>
<gene>
    <name evidence="8" type="ORF">HNR46_002481</name>
</gene>
<dbReference type="Proteomes" id="UP000557717">
    <property type="component" value="Unassembled WGS sequence"/>
</dbReference>
<dbReference type="SUPFAM" id="SSF50952">
    <property type="entry name" value="Soluble quinoprotein glucose dehydrogenase"/>
    <property type="match status" value="1"/>
</dbReference>
<protein>
    <submittedName>
        <fullName evidence="8">Putative repeat protein (TIGR03806 family)</fullName>
    </submittedName>
</protein>
<feature type="compositionally biased region" description="Acidic residues" evidence="5">
    <location>
        <begin position="638"/>
        <end position="649"/>
    </location>
</feature>
<dbReference type="InterPro" id="IPR011042">
    <property type="entry name" value="6-blade_b-propeller_TolB-like"/>
</dbReference>
<evidence type="ECO:0000256" key="4">
    <source>
        <dbReference type="ARBA" id="ARBA00022837"/>
    </source>
</evidence>
<dbReference type="PANTHER" id="PTHR19328:SF75">
    <property type="entry name" value="ALDOSE SUGAR DEHYDROGENASE YLII"/>
    <property type="match status" value="1"/>
</dbReference>
<dbReference type="RefSeq" id="WP_184019105.1">
    <property type="nucleotide sequence ID" value="NZ_JACHFD010000011.1"/>
</dbReference>
<reference evidence="8 9" key="1">
    <citation type="submission" date="2020-08" db="EMBL/GenBank/DDBJ databases">
        <title>Genomic Encyclopedia of Type Strains, Phase IV (KMG-IV): sequencing the most valuable type-strain genomes for metagenomic binning, comparative biology and taxonomic classification.</title>
        <authorList>
            <person name="Goeker M."/>
        </authorList>
    </citation>
    <scope>NUCLEOTIDE SEQUENCE [LARGE SCALE GENOMIC DNA]</scope>
    <source>
        <strain evidence="8 9">YC6886</strain>
    </source>
</reference>
<dbReference type="Gene3D" id="2.120.10.30">
    <property type="entry name" value="TolB, C-terminal domain"/>
    <property type="match status" value="1"/>
</dbReference>
<comment type="caution">
    <text evidence="8">The sequence shown here is derived from an EMBL/GenBank/DDBJ whole genome shotgun (WGS) entry which is preliminary data.</text>
</comment>
<feature type="compositionally biased region" description="Polar residues" evidence="5">
    <location>
        <begin position="679"/>
        <end position="689"/>
    </location>
</feature>
<comment type="subcellular location">
    <subcellularLocation>
        <location evidence="1">Secreted</location>
    </subcellularLocation>
</comment>
<dbReference type="Pfam" id="PF18884">
    <property type="entry name" value="TSP3_bac"/>
    <property type="match status" value="4"/>
</dbReference>
<organism evidence="8 9">
    <name type="scientific">Haloferula luteola</name>
    <dbReference type="NCBI Taxonomy" id="595692"/>
    <lineage>
        <taxon>Bacteria</taxon>
        <taxon>Pseudomonadati</taxon>
        <taxon>Verrucomicrobiota</taxon>
        <taxon>Verrucomicrobiia</taxon>
        <taxon>Verrucomicrobiales</taxon>
        <taxon>Verrucomicrobiaceae</taxon>
        <taxon>Haloferula</taxon>
    </lineage>
</organism>
<feature type="region of interest" description="Disordered" evidence="5">
    <location>
        <begin position="1614"/>
        <end position="1635"/>
    </location>
</feature>